<comment type="caution">
    <text evidence="4">The sequence shown here is derived from an EMBL/GenBank/DDBJ whole genome shotgun (WGS) entry which is preliminary data.</text>
</comment>
<dbReference type="EMBL" id="JBHUCM010000008">
    <property type="protein sequence ID" value="MFD1537098.1"/>
    <property type="molecule type" value="Genomic_DNA"/>
</dbReference>
<gene>
    <name evidence="4" type="ORF">ACFSJ0_08645</name>
</gene>
<proteinExistence type="predicted"/>
<sequence>MRFEVAKALAVSMIALAAAPAMAGPSTAASPAPPDTTTDTATPTDEPTETPTDTDTDTTTGTDTPAPQKCAPLGDPDSVYGPRSGPIPRVVGRTKEKAKAELEQGGFGMDARPPSATADWIVRRQIQRGDAPCGSTVVIYLEAPTDTDTNPLSCAPLGDPDSAAGPKSGPVPTVVQNTTKKAKGALKEGGFRTKVKPSDAASDWIVRRQVPSGGTRAPCGSTVTLYLRPATPNEAGQNPDVVDPSKADSSSSTEPPGWLVPTAVAVAAGAGAWAVRRALRGPRPAPAAAVVCVPCVDPAPGVEVRDPAPTAGVTFVCHHDQGRQEIREIVR</sequence>
<keyword evidence="2" id="KW-0732">Signal</keyword>
<organism evidence="4 5">
    <name type="scientific">Nonomuraea guangzhouensis</name>
    <dbReference type="NCBI Taxonomy" id="1291555"/>
    <lineage>
        <taxon>Bacteria</taxon>
        <taxon>Bacillati</taxon>
        <taxon>Actinomycetota</taxon>
        <taxon>Actinomycetes</taxon>
        <taxon>Streptosporangiales</taxon>
        <taxon>Streptosporangiaceae</taxon>
        <taxon>Nonomuraea</taxon>
    </lineage>
</organism>
<dbReference type="Proteomes" id="UP001597097">
    <property type="component" value="Unassembled WGS sequence"/>
</dbReference>
<feature type="compositionally biased region" description="Low complexity" evidence="1">
    <location>
        <begin position="20"/>
        <end position="45"/>
    </location>
</feature>
<dbReference type="SMART" id="SM00740">
    <property type="entry name" value="PASTA"/>
    <property type="match status" value="2"/>
</dbReference>
<feature type="region of interest" description="Disordered" evidence="1">
    <location>
        <begin position="230"/>
        <end position="257"/>
    </location>
</feature>
<evidence type="ECO:0000313" key="5">
    <source>
        <dbReference type="Proteomes" id="UP001597097"/>
    </source>
</evidence>
<keyword evidence="5" id="KW-1185">Reference proteome</keyword>
<evidence type="ECO:0000313" key="4">
    <source>
        <dbReference type="EMBL" id="MFD1537098.1"/>
    </source>
</evidence>
<feature type="compositionally biased region" description="Acidic residues" evidence="1">
    <location>
        <begin position="46"/>
        <end position="56"/>
    </location>
</feature>
<feature type="signal peptide" evidence="2">
    <location>
        <begin position="1"/>
        <end position="23"/>
    </location>
</feature>
<feature type="chain" id="PRO_5046322526" evidence="2">
    <location>
        <begin position="24"/>
        <end position="331"/>
    </location>
</feature>
<accession>A0ABW4G329</accession>
<evidence type="ECO:0000256" key="1">
    <source>
        <dbReference type="SAM" id="MobiDB-lite"/>
    </source>
</evidence>
<protein>
    <submittedName>
        <fullName evidence="4">PASTA domain-containing protein</fullName>
    </submittedName>
</protein>
<dbReference type="InterPro" id="IPR005543">
    <property type="entry name" value="PASTA_dom"/>
</dbReference>
<reference evidence="5" key="1">
    <citation type="journal article" date="2019" name="Int. J. Syst. Evol. Microbiol.">
        <title>The Global Catalogue of Microorganisms (GCM) 10K type strain sequencing project: providing services to taxonomists for standard genome sequencing and annotation.</title>
        <authorList>
            <consortium name="The Broad Institute Genomics Platform"/>
            <consortium name="The Broad Institute Genome Sequencing Center for Infectious Disease"/>
            <person name="Wu L."/>
            <person name="Ma J."/>
        </authorList>
    </citation>
    <scope>NUCLEOTIDE SEQUENCE [LARGE SCALE GENOMIC DNA]</scope>
    <source>
        <strain evidence="5">CGMCC 1.15399</strain>
    </source>
</reference>
<dbReference type="RefSeq" id="WP_219535885.1">
    <property type="nucleotide sequence ID" value="NZ_JAHKRM010000027.1"/>
</dbReference>
<feature type="domain" description="PASTA" evidence="3">
    <location>
        <begin position="165"/>
        <end position="229"/>
    </location>
</feature>
<evidence type="ECO:0000256" key="2">
    <source>
        <dbReference type="SAM" id="SignalP"/>
    </source>
</evidence>
<feature type="region of interest" description="Disordered" evidence="1">
    <location>
        <begin position="20"/>
        <end position="97"/>
    </location>
</feature>
<evidence type="ECO:0000259" key="3">
    <source>
        <dbReference type="PROSITE" id="PS51178"/>
    </source>
</evidence>
<feature type="compositionally biased region" description="Low complexity" evidence="1">
    <location>
        <begin position="57"/>
        <end position="67"/>
    </location>
</feature>
<name>A0ABW4G329_9ACTN</name>
<dbReference type="PROSITE" id="PS51178">
    <property type="entry name" value="PASTA"/>
    <property type="match status" value="1"/>
</dbReference>
<dbReference type="CDD" id="cd06577">
    <property type="entry name" value="PASTA_pknB"/>
    <property type="match status" value="1"/>
</dbReference>